<keyword evidence="1 2" id="KW-0807">Transducer</keyword>
<evidence type="ECO:0000256" key="1">
    <source>
        <dbReference type="ARBA" id="ARBA00023224"/>
    </source>
</evidence>
<accession>A0A8J7W6D5</accession>
<dbReference type="GO" id="GO:0016020">
    <property type="term" value="C:membrane"/>
    <property type="evidence" value="ECO:0007669"/>
    <property type="project" value="InterPro"/>
</dbReference>
<name>A0A8J7W6D5_9FIRM</name>
<dbReference type="SUPFAM" id="SSF58104">
    <property type="entry name" value="Methyl-accepting chemotaxis protein (MCP) signaling domain"/>
    <property type="match status" value="1"/>
</dbReference>
<evidence type="ECO:0000313" key="4">
    <source>
        <dbReference type="EMBL" id="MBR0599750.1"/>
    </source>
</evidence>
<dbReference type="EMBL" id="JAGSND010000016">
    <property type="protein sequence ID" value="MBR0599750.1"/>
    <property type="molecule type" value="Genomic_DNA"/>
</dbReference>
<dbReference type="Proteomes" id="UP000675664">
    <property type="component" value="Unassembled WGS sequence"/>
</dbReference>
<evidence type="ECO:0000259" key="3">
    <source>
        <dbReference type="PROSITE" id="PS50111"/>
    </source>
</evidence>
<proteinExistence type="predicted"/>
<dbReference type="Gene3D" id="1.10.287.950">
    <property type="entry name" value="Methyl-accepting chemotaxis protein"/>
    <property type="match status" value="1"/>
</dbReference>
<gene>
    <name evidence="4" type="ORF">KCX82_17840</name>
</gene>
<reference evidence="4" key="2">
    <citation type="submission" date="2021-04" db="EMBL/GenBank/DDBJ databases">
        <authorList>
            <person name="Liu J."/>
        </authorList>
    </citation>
    <scope>NUCLEOTIDE SEQUENCE</scope>
    <source>
        <strain evidence="4">BAD-6</strain>
    </source>
</reference>
<feature type="domain" description="Methyl-accepting transducer" evidence="3">
    <location>
        <begin position="32"/>
        <end position="290"/>
    </location>
</feature>
<dbReference type="InterPro" id="IPR004089">
    <property type="entry name" value="MCPsignal_dom"/>
</dbReference>
<sequence>MDEMREQLRILIEEIRHSETTLNAVVIDIKENVLKQDESIENVSATTEELAASMEETSATAESINSMSEQIGAATKNIADRAQDGAQQAAQIHERANSAKIQTITQREKSNTVQMEIRASLEQALLDVKVVEKIGVLSSSIMDITNQTNLLALNASIEAARAGEAGRGFAVVAEEIGNLAFQSKDAVAKIQEVTQKVTTSVSKLSSDSQRLLEFITTDINESFDTFDKVAEAYNKDAVDLDSLISDFSATSQELLASIDGVLTSINAISTAANEGAIGVTEIAQRSSDIMNMAGVIDQTVDKCVETTVVLHRNIEKFKI</sequence>
<dbReference type="PANTHER" id="PTHR32089:SF112">
    <property type="entry name" value="LYSOZYME-LIKE PROTEIN-RELATED"/>
    <property type="match status" value="1"/>
</dbReference>
<organism evidence="4 5">
    <name type="scientific">Sinanaerobacter chloroacetimidivorans</name>
    <dbReference type="NCBI Taxonomy" id="2818044"/>
    <lineage>
        <taxon>Bacteria</taxon>
        <taxon>Bacillati</taxon>
        <taxon>Bacillota</taxon>
        <taxon>Clostridia</taxon>
        <taxon>Peptostreptococcales</taxon>
        <taxon>Anaerovoracaceae</taxon>
        <taxon>Sinanaerobacter</taxon>
    </lineage>
</organism>
<dbReference type="GO" id="GO:0007165">
    <property type="term" value="P:signal transduction"/>
    <property type="evidence" value="ECO:0007669"/>
    <property type="project" value="UniProtKB-KW"/>
</dbReference>
<dbReference type="Pfam" id="PF00015">
    <property type="entry name" value="MCPsignal"/>
    <property type="match status" value="1"/>
</dbReference>
<dbReference type="PROSITE" id="PS50111">
    <property type="entry name" value="CHEMOTAXIS_TRANSDUC_2"/>
    <property type="match status" value="1"/>
</dbReference>
<dbReference type="RefSeq" id="WP_227019878.1">
    <property type="nucleotide sequence ID" value="NZ_JAGSND010000016.1"/>
</dbReference>
<evidence type="ECO:0000256" key="2">
    <source>
        <dbReference type="PROSITE-ProRule" id="PRU00284"/>
    </source>
</evidence>
<reference evidence="4" key="1">
    <citation type="submission" date="2021-04" db="EMBL/GenBank/DDBJ databases">
        <title>Sinoanaerobacter chloroacetimidivorans sp. nov., an obligate anaerobic bacterium isolated from anaerobic sludge.</title>
        <authorList>
            <person name="Bao Y."/>
        </authorList>
    </citation>
    <scope>NUCLEOTIDE SEQUENCE</scope>
    <source>
        <strain evidence="4">BAD-6</strain>
    </source>
</reference>
<dbReference type="AlphaFoldDB" id="A0A8J7W6D5"/>
<comment type="caution">
    <text evidence="4">The sequence shown here is derived from an EMBL/GenBank/DDBJ whole genome shotgun (WGS) entry which is preliminary data.</text>
</comment>
<keyword evidence="5" id="KW-1185">Reference proteome</keyword>
<evidence type="ECO:0000313" key="5">
    <source>
        <dbReference type="Proteomes" id="UP000675664"/>
    </source>
</evidence>
<protein>
    <recommendedName>
        <fullName evidence="3">Methyl-accepting transducer domain-containing protein</fullName>
    </recommendedName>
</protein>
<dbReference type="PANTHER" id="PTHR32089">
    <property type="entry name" value="METHYL-ACCEPTING CHEMOTAXIS PROTEIN MCPB"/>
    <property type="match status" value="1"/>
</dbReference>
<dbReference type="SMART" id="SM00283">
    <property type="entry name" value="MA"/>
    <property type="match status" value="1"/>
</dbReference>